<feature type="transmembrane region" description="Helical" evidence="2">
    <location>
        <begin position="1156"/>
        <end position="1174"/>
    </location>
</feature>
<feature type="transmembrane region" description="Helical" evidence="2">
    <location>
        <begin position="1253"/>
        <end position="1272"/>
    </location>
</feature>
<reference evidence="3" key="1">
    <citation type="submission" date="2021-02" db="EMBL/GenBank/DDBJ databases">
        <authorList>
            <person name="Dougan E. K."/>
            <person name="Rhodes N."/>
            <person name="Thang M."/>
            <person name="Chan C."/>
        </authorList>
    </citation>
    <scope>NUCLEOTIDE SEQUENCE</scope>
</reference>
<feature type="compositionally biased region" description="Acidic residues" evidence="1">
    <location>
        <begin position="910"/>
        <end position="936"/>
    </location>
</feature>
<evidence type="ECO:0000256" key="1">
    <source>
        <dbReference type="SAM" id="MobiDB-lite"/>
    </source>
</evidence>
<feature type="transmembrane region" description="Helical" evidence="2">
    <location>
        <begin position="1202"/>
        <end position="1219"/>
    </location>
</feature>
<dbReference type="Proteomes" id="UP000604046">
    <property type="component" value="Unassembled WGS sequence"/>
</dbReference>
<name>A0A812U7J5_9DINO</name>
<organism evidence="3 4">
    <name type="scientific">Symbiodinium natans</name>
    <dbReference type="NCBI Taxonomy" id="878477"/>
    <lineage>
        <taxon>Eukaryota</taxon>
        <taxon>Sar</taxon>
        <taxon>Alveolata</taxon>
        <taxon>Dinophyceae</taxon>
        <taxon>Suessiales</taxon>
        <taxon>Symbiodiniaceae</taxon>
        <taxon>Symbiodinium</taxon>
    </lineage>
</organism>
<dbReference type="EMBL" id="CAJNDS010002646">
    <property type="protein sequence ID" value="CAE7555634.1"/>
    <property type="molecule type" value="Genomic_DNA"/>
</dbReference>
<feature type="transmembrane region" description="Helical" evidence="2">
    <location>
        <begin position="1314"/>
        <end position="1330"/>
    </location>
</feature>
<feature type="region of interest" description="Disordered" evidence="1">
    <location>
        <begin position="1023"/>
        <end position="1076"/>
    </location>
</feature>
<protein>
    <submittedName>
        <fullName evidence="3">Uncharacterized protein</fullName>
    </submittedName>
</protein>
<sequence>MAMDPDMDGEVVIRADTVQQVLEHHRAHPEVIRLSLHQVPMAAPNVETLESVLLPEVDPAALEGLKERSDGLQPFFSIACSGDTGAGKSFLLRALLRHFDSKQAPLTLDLEASEASKMSITGNITCYVHRFILVFDLEGPKGTLPLTEVIPAQHVGELRLDVAQPEHKKQERLRQEAVAKYFPPLAVAISNTMMYVTRTPMKNSETANHIEQLAKSCFKGSQHNVNPFLIIVYNFASLGDECKPGEDGRDLDRNHTKTFVARHRQILSSVFKDVHVVTLPNQKLDNTTEGLKGAEVFLDKIDYLTELLTSHQQQSHDLRAQQGLALPARALLTVLPKLVHQSVNGETPSLGAALKSYMKDHPDEDQKLLKYVFEDIQTIYSRTCGANSHSLKSVRSKSINVSMRMASRYLAFKFVCQGVQDFPKPLQDKRAEGLYEKLLVYVKALYCKCSAESAEHGVVCGRDYLDHDNKHRPVVAMDEADESFWSWLSSFFKGDRCWDGDFQLSTEDNAHLNQKLKEDMKQHTHATARLWKATERRTVEERFDQFRKQGIDLLVQYARSIYKDLGMHVLPKKASRTSTQLQEKPAEPFCVACCQQVQCEIQSFVLCTICHMDYERALLGSLPSSTLSGPQVYAIGQDGLIYQQFMDRLGVQKSWPLHVASWKAADPSSRFISIAASSWGCRALFAVTRHGSLQRLALQDLELHEHPSQIVWTPVSLPATVKARAVAILEFGDLAKIFVVSESGHLYVKGLQELAAPPLSDGSRDAHDSDLSWQCLTPSRTSYLRCITFASGTAYAFFSRMGMQKRNIYRMPVSDLMGEEFKRAQWPDRFWKWHAHGPSEKLRAIAATSTHFYAISGDKRVCRICNDVLENSADSVHTWQVVSPDLSNFASIAVGQEGETEASLEASDIATEEGEPDPYEDDDEDEAGASEEVESPDYLDSLDSQAGQTLADLALPRSLELAAQDFEASEPDVDGEHSEHGERSEHGEVQVGVFQNLADRAMDAVRWELPELRGLMRLGALGPLEPQGDQGDHVPLSPALDEEGGAQGGGAQGGGAQGGGARAGARENPDPSALPGAPGELQLRQIFLCIAAGAVVPPALLLVLFQGLGSADPAITAMPLLLATSQERHMLFHHKMVCLMGWLLQMLVMFRPSCSFAISLALLFNAIIGVSKVSRDPLHDLVRLCDRIWQLVSHLRLVPSNVIALLQSTALFASLIYSFQHKGAAIPWTMFGCVVSALVASQCISMWSYLEVASLQVVLNTVLLSLHSTLFGMETQQRLEYTSATIILIHCVALLMRGSLYFEKKNFEATETCWVMLAQALFWMFAAFLNKRHIRAALVEIMAAVEGPEDEAPEPRRPGPMEGQAMNGLAPPEGAGERLRRRVVSLARAAVNR</sequence>
<keyword evidence="2" id="KW-0472">Membrane</keyword>
<accession>A0A812U7J5</accession>
<feature type="compositionally biased region" description="Gly residues" evidence="1">
    <location>
        <begin position="1045"/>
        <end position="1062"/>
    </location>
</feature>
<keyword evidence="4" id="KW-1185">Reference proteome</keyword>
<feature type="transmembrane region" description="Helical" evidence="2">
    <location>
        <begin position="1086"/>
        <end position="1111"/>
    </location>
</feature>
<keyword evidence="2" id="KW-1133">Transmembrane helix</keyword>
<feature type="region of interest" description="Disordered" evidence="1">
    <location>
        <begin position="1348"/>
        <end position="1375"/>
    </location>
</feature>
<feature type="region of interest" description="Disordered" evidence="1">
    <location>
        <begin position="896"/>
        <end position="936"/>
    </location>
</feature>
<gene>
    <name evidence="3" type="ORF">SNAT2548_LOCUS31221</name>
</gene>
<feature type="region of interest" description="Disordered" evidence="1">
    <location>
        <begin position="967"/>
        <end position="989"/>
    </location>
</feature>
<feature type="compositionally biased region" description="Basic and acidic residues" evidence="1">
    <location>
        <begin position="974"/>
        <end position="988"/>
    </location>
</feature>
<evidence type="ECO:0000313" key="4">
    <source>
        <dbReference type="Proteomes" id="UP000604046"/>
    </source>
</evidence>
<feature type="transmembrane region" description="Helical" evidence="2">
    <location>
        <begin position="1284"/>
        <end position="1302"/>
    </location>
</feature>
<feature type="transmembrane region" description="Helical" evidence="2">
    <location>
        <begin position="1226"/>
        <end position="1247"/>
    </location>
</feature>
<proteinExistence type="predicted"/>
<evidence type="ECO:0000313" key="3">
    <source>
        <dbReference type="EMBL" id="CAE7555634.1"/>
    </source>
</evidence>
<comment type="caution">
    <text evidence="3">The sequence shown here is derived from an EMBL/GenBank/DDBJ whole genome shotgun (WGS) entry which is preliminary data.</text>
</comment>
<dbReference type="OrthoDB" id="194358at2759"/>
<evidence type="ECO:0000256" key="2">
    <source>
        <dbReference type="SAM" id="Phobius"/>
    </source>
</evidence>
<keyword evidence="2" id="KW-0812">Transmembrane</keyword>